<accession>A0A0E3ZTK5</accession>
<reference evidence="1 2" key="1">
    <citation type="journal article" date="2014" name="Curr. Microbiol.">
        <title>Spirosoma radiotolerans sp. nov., a gamma-radiation-resistant bacterium isolated from gamma ray-irradiated soil.</title>
        <authorList>
            <person name="Lee J.J."/>
            <person name="Srinivasan S."/>
            <person name="Lim S."/>
            <person name="Joe M."/>
            <person name="Im S."/>
            <person name="Bae S.I."/>
            <person name="Park K.R."/>
            <person name="Han J.H."/>
            <person name="Park S.H."/>
            <person name="Joo B.M."/>
            <person name="Park S.J."/>
            <person name="Kim M.K."/>
        </authorList>
    </citation>
    <scope>NUCLEOTIDE SEQUENCE [LARGE SCALE GENOMIC DNA]</scope>
    <source>
        <strain evidence="1 2">DG5A</strain>
    </source>
</reference>
<proteinExistence type="predicted"/>
<dbReference type="Proteomes" id="UP000033054">
    <property type="component" value="Chromosome"/>
</dbReference>
<organism evidence="1 2">
    <name type="scientific">Spirosoma radiotolerans</name>
    <dbReference type="NCBI Taxonomy" id="1379870"/>
    <lineage>
        <taxon>Bacteria</taxon>
        <taxon>Pseudomonadati</taxon>
        <taxon>Bacteroidota</taxon>
        <taxon>Cytophagia</taxon>
        <taxon>Cytophagales</taxon>
        <taxon>Cytophagaceae</taxon>
        <taxon>Spirosoma</taxon>
    </lineage>
</organism>
<dbReference type="AlphaFoldDB" id="A0A0E3ZTK5"/>
<dbReference type="KEGG" id="srd:SD10_09155"/>
<evidence type="ECO:0000313" key="1">
    <source>
        <dbReference type="EMBL" id="AKD55048.1"/>
    </source>
</evidence>
<sequence length="137" mass="16150">MILGFRTTHKGRPTGFVEKINSGQKIHTLREDKNQRWRAGRHIEFATGVRTKQYSQFKNDTCKSTQRVFMSMGQVRLEISIDDTYLYPPDIKELAINDGFDTVEDFYNWFVPLVQEAEKDGKHGLPLRLIHWTDKRY</sequence>
<dbReference type="HOGENOM" id="CLU_149976_0_0_10"/>
<keyword evidence="2" id="KW-1185">Reference proteome</keyword>
<dbReference type="RefSeq" id="WP_046573528.1">
    <property type="nucleotide sequence ID" value="NZ_CP010429.1"/>
</dbReference>
<evidence type="ECO:0008006" key="3">
    <source>
        <dbReference type="Google" id="ProtNLM"/>
    </source>
</evidence>
<dbReference type="PATRIC" id="fig|1379870.5.peg.1994"/>
<gene>
    <name evidence="1" type="ORF">SD10_09155</name>
</gene>
<protein>
    <recommendedName>
        <fullName evidence="3">ASCH domain-containing protein</fullName>
    </recommendedName>
</protein>
<dbReference type="OrthoDB" id="883020at2"/>
<evidence type="ECO:0000313" key="2">
    <source>
        <dbReference type="Proteomes" id="UP000033054"/>
    </source>
</evidence>
<dbReference type="EMBL" id="CP010429">
    <property type="protein sequence ID" value="AKD55048.1"/>
    <property type="molecule type" value="Genomic_DNA"/>
</dbReference>
<dbReference type="STRING" id="1379870.SD10_09155"/>
<name>A0A0E3ZTK5_9BACT</name>